<comment type="caution">
    <text evidence="1">The sequence shown here is derived from an EMBL/GenBank/DDBJ whole genome shotgun (WGS) entry which is preliminary data.</text>
</comment>
<dbReference type="Proteomes" id="UP000271464">
    <property type="component" value="Unassembled WGS sequence"/>
</dbReference>
<name>A0AB38V1S4_9MYCO</name>
<reference evidence="3 4" key="1">
    <citation type="submission" date="2018-09" db="EMBL/GenBank/DDBJ databases">
        <authorList>
            <person name="Tagini F."/>
        </authorList>
    </citation>
    <scope>NUCLEOTIDE SEQUENCE [LARGE SCALE GENOMIC DNA]</scope>
    <source>
        <strain evidence="2 3">MK4</strain>
        <strain evidence="1 4">MK42</strain>
    </source>
</reference>
<accession>A0AB38V1S4</accession>
<keyword evidence="3" id="KW-1185">Reference proteome</keyword>
<organism evidence="1 4">
    <name type="scientific">Mycobacterium persicum</name>
    <dbReference type="NCBI Taxonomy" id="1487726"/>
    <lineage>
        <taxon>Bacteria</taxon>
        <taxon>Bacillati</taxon>
        <taxon>Actinomycetota</taxon>
        <taxon>Actinomycetes</taxon>
        <taxon>Mycobacteriales</taxon>
        <taxon>Mycobacteriaceae</taxon>
        <taxon>Mycobacterium</taxon>
    </lineage>
</organism>
<dbReference type="EMBL" id="UPHM01000130">
    <property type="protein sequence ID" value="VAZ99955.1"/>
    <property type="molecule type" value="Genomic_DNA"/>
</dbReference>
<gene>
    <name evidence="1" type="ORF">LAUMK42_04777</name>
    <name evidence="2" type="ORF">LAUMK4_04792</name>
</gene>
<dbReference type="EMBL" id="UPHL01000137">
    <property type="protein sequence ID" value="VAZ85935.1"/>
    <property type="molecule type" value="Genomic_DNA"/>
</dbReference>
<evidence type="ECO:0000313" key="4">
    <source>
        <dbReference type="Proteomes" id="UP000279331"/>
    </source>
</evidence>
<proteinExistence type="predicted"/>
<evidence type="ECO:0000313" key="2">
    <source>
        <dbReference type="EMBL" id="VAZ99955.1"/>
    </source>
</evidence>
<dbReference type="Proteomes" id="UP000279331">
    <property type="component" value="Unassembled WGS sequence"/>
</dbReference>
<evidence type="ECO:0000313" key="3">
    <source>
        <dbReference type="Proteomes" id="UP000271464"/>
    </source>
</evidence>
<dbReference type="AlphaFoldDB" id="A0AB38V1S4"/>
<protein>
    <submittedName>
        <fullName evidence="1">Uncharacterized protein</fullName>
    </submittedName>
</protein>
<evidence type="ECO:0000313" key="1">
    <source>
        <dbReference type="EMBL" id="VAZ85935.1"/>
    </source>
</evidence>
<sequence>MLDAHVKATNQLRLVGHRNQLARGIVTLRTVRPGNIEPGGGSVVAKLALLGPMQPLSNGAHPRPPSMRQRAPRFATCPYILIAKNPRWLGRRNSRYSRPAPVENRCPASTRLGMLPQKPCGRKHHWGSTSSYPTRLNHCAPVGDTPVSYGWWTARGEMLPPVAGIACTPNGGQHGIDATAMGRGRAIRPQAHWILGVALAFQC</sequence>